<evidence type="ECO:0000313" key="1">
    <source>
        <dbReference type="EMBL" id="PPQ34180.1"/>
    </source>
</evidence>
<dbReference type="OrthoDB" id="8420607at2"/>
<dbReference type="Proteomes" id="UP000239724">
    <property type="component" value="Unassembled WGS sequence"/>
</dbReference>
<dbReference type="RefSeq" id="WP_104519169.1">
    <property type="nucleotide sequence ID" value="NZ_NHRY01000128.1"/>
</dbReference>
<proteinExistence type="predicted"/>
<sequence>MTSTSTNTETLPEMCYVRHITTGETVMIRRGEMGYLPVDTKCSPECLNGRLARVPTEDEIAAMRHGSLMGWEGAGIDPAFWQRQREHRT</sequence>
<dbReference type="AlphaFoldDB" id="A0A2S6NHU7"/>
<comment type="caution">
    <text evidence="1">The sequence shown here is derived from an EMBL/GenBank/DDBJ whole genome shotgun (WGS) entry which is preliminary data.</text>
</comment>
<accession>A0A2S6NHU7</accession>
<protein>
    <submittedName>
        <fullName evidence="1">Uncharacterized protein</fullName>
    </submittedName>
</protein>
<reference evidence="1 2" key="1">
    <citation type="journal article" date="2018" name="Arch. Microbiol.">
        <title>New insights into the metabolic potential of the phototrophic purple bacterium Rhodopila globiformis DSM 161(T) from its draft genome sequence and evidence for a vanadium-dependent nitrogenase.</title>
        <authorList>
            <person name="Imhoff J.F."/>
            <person name="Rahn T."/>
            <person name="Kunzel S."/>
            <person name="Neulinger S.C."/>
        </authorList>
    </citation>
    <scope>NUCLEOTIDE SEQUENCE [LARGE SCALE GENOMIC DNA]</scope>
    <source>
        <strain evidence="1 2">DSM 161</strain>
    </source>
</reference>
<keyword evidence="2" id="KW-1185">Reference proteome</keyword>
<evidence type="ECO:0000313" key="2">
    <source>
        <dbReference type="Proteomes" id="UP000239724"/>
    </source>
</evidence>
<dbReference type="EMBL" id="NHRY01000128">
    <property type="protein sequence ID" value="PPQ34180.1"/>
    <property type="molecule type" value="Genomic_DNA"/>
</dbReference>
<organism evidence="1 2">
    <name type="scientific">Rhodopila globiformis</name>
    <name type="common">Rhodopseudomonas globiformis</name>
    <dbReference type="NCBI Taxonomy" id="1071"/>
    <lineage>
        <taxon>Bacteria</taxon>
        <taxon>Pseudomonadati</taxon>
        <taxon>Pseudomonadota</taxon>
        <taxon>Alphaproteobacteria</taxon>
        <taxon>Acetobacterales</taxon>
        <taxon>Acetobacteraceae</taxon>
        <taxon>Rhodopila</taxon>
    </lineage>
</organism>
<gene>
    <name evidence="1" type="ORF">CCS01_12435</name>
</gene>
<name>A0A2S6NHU7_RHOGL</name>